<proteinExistence type="inferred from homology"/>
<keyword evidence="7" id="KW-0998">Cell outer membrane</keyword>
<keyword evidence="3" id="KW-0813">Transport</keyword>
<evidence type="ECO:0000313" key="9">
    <source>
        <dbReference type="EMBL" id="TKT93366.1"/>
    </source>
</evidence>
<accession>A0A4U6D9A7</accession>
<dbReference type="Pfam" id="PF02321">
    <property type="entry name" value="OEP"/>
    <property type="match status" value="1"/>
</dbReference>
<dbReference type="OrthoDB" id="13803at2"/>
<dbReference type="InterPro" id="IPR003423">
    <property type="entry name" value="OMP_efflux"/>
</dbReference>
<name>A0A4U6D9A7_9BACT</name>
<organism evidence="9 10">
    <name type="scientific">Dyadobacter frigoris</name>
    <dbReference type="NCBI Taxonomy" id="2576211"/>
    <lineage>
        <taxon>Bacteria</taxon>
        <taxon>Pseudomonadati</taxon>
        <taxon>Bacteroidota</taxon>
        <taxon>Cytophagia</taxon>
        <taxon>Cytophagales</taxon>
        <taxon>Spirosomataceae</taxon>
        <taxon>Dyadobacter</taxon>
    </lineage>
</organism>
<evidence type="ECO:0000256" key="6">
    <source>
        <dbReference type="ARBA" id="ARBA00023136"/>
    </source>
</evidence>
<comment type="subcellular location">
    <subcellularLocation>
        <location evidence="1">Cell outer membrane</location>
    </subcellularLocation>
</comment>
<dbReference type="PANTHER" id="PTHR30026">
    <property type="entry name" value="OUTER MEMBRANE PROTEIN TOLC"/>
    <property type="match status" value="1"/>
</dbReference>
<dbReference type="InterPro" id="IPR051906">
    <property type="entry name" value="TolC-like"/>
</dbReference>
<evidence type="ECO:0000256" key="3">
    <source>
        <dbReference type="ARBA" id="ARBA00022448"/>
    </source>
</evidence>
<dbReference type="SUPFAM" id="SSF56954">
    <property type="entry name" value="Outer membrane efflux proteins (OEP)"/>
    <property type="match status" value="1"/>
</dbReference>
<dbReference type="EMBL" id="SZVO01000002">
    <property type="protein sequence ID" value="TKT93366.1"/>
    <property type="molecule type" value="Genomic_DNA"/>
</dbReference>
<sequence>MRIKKLIFRLACTGAYGLLFTMPAKAQATLDNYIEYGLKSNQSIQQQKFILEKNLYALQEAKSMFLPDVSFGGSYTKTHGGRTIDLPLGDLLNNAYSSLNKLTGSGAFPQVQNQHILINPDNFYDTRFRITYPILNAELIYNKKIKGQQVGLQKEEVSLYKRELVKNIKAAYYQYLKAVYASDIYISSLTLVKEELRVNASLLKNDKVNRTVVLRSENEVSRISASLTTSQKARDSARDYFNFLLNRPLTDSIMVDSSFSKPPVDSFSDQGVNQREELSKLSIVSDINQNLTGLAKSYIIPKIGTSLNLGSQAFDWKFNGSSRYYLFGVNLEWNLFAFGKNTHRINQTIADQQSIGAQSEYVRLQLETELDVRKNSLISSIAQYAAAVTQVKTAQTYYDDELKLYKEGLAIYIELLDAQNQLIDSRLRMNISLYDTWIAHAEIERATAGFPIK</sequence>
<comment type="caution">
    <text evidence="9">The sequence shown here is derived from an EMBL/GenBank/DDBJ whole genome shotgun (WGS) entry which is preliminary data.</text>
</comment>
<feature type="chain" id="PRO_5020230505" evidence="8">
    <location>
        <begin position="27"/>
        <end position="453"/>
    </location>
</feature>
<evidence type="ECO:0000256" key="7">
    <source>
        <dbReference type="ARBA" id="ARBA00023237"/>
    </source>
</evidence>
<keyword evidence="4" id="KW-1134">Transmembrane beta strand</keyword>
<evidence type="ECO:0000256" key="2">
    <source>
        <dbReference type="ARBA" id="ARBA00007613"/>
    </source>
</evidence>
<keyword evidence="5" id="KW-0812">Transmembrane</keyword>
<feature type="signal peptide" evidence="8">
    <location>
        <begin position="1"/>
        <end position="26"/>
    </location>
</feature>
<dbReference type="GO" id="GO:0009279">
    <property type="term" value="C:cell outer membrane"/>
    <property type="evidence" value="ECO:0007669"/>
    <property type="project" value="UniProtKB-SubCell"/>
</dbReference>
<evidence type="ECO:0000256" key="8">
    <source>
        <dbReference type="SAM" id="SignalP"/>
    </source>
</evidence>
<comment type="similarity">
    <text evidence="2">Belongs to the outer membrane factor (OMF) (TC 1.B.17) family.</text>
</comment>
<dbReference type="PANTHER" id="PTHR30026:SF20">
    <property type="entry name" value="OUTER MEMBRANE PROTEIN TOLC"/>
    <property type="match status" value="1"/>
</dbReference>
<reference evidence="9 10" key="1">
    <citation type="submission" date="2019-05" db="EMBL/GenBank/DDBJ databases">
        <title>Dyadobacter AR-3-8 sp. nov., isolated from arctic soil.</title>
        <authorList>
            <person name="Chaudhary D.K."/>
        </authorList>
    </citation>
    <scope>NUCLEOTIDE SEQUENCE [LARGE SCALE GENOMIC DNA]</scope>
    <source>
        <strain evidence="9 10">AR-3-8</strain>
    </source>
</reference>
<evidence type="ECO:0000313" key="10">
    <source>
        <dbReference type="Proteomes" id="UP000304900"/>
    </source>
</evidence>
<dbReference type="Gene3D" id="1.20.1600.10">
    <property type="entry name" value="Outer membrane efflux proteins (OEP)"/>
    <property type="match status" value="1"/>
</dbReference>
<evidence type="ECO:0000256" key="4">
    <source>
        <dbReference type="ARBA" id="ARBA00022452"/>
    </source>
</evidence>
<protein>
    <submittedName>
        <fullName evidence="9">TolC family protein</fullName>
    </submittedName>
</protein>
<gene>
    <name evidence="9" type="ORF">FDK13_05815</name>
</gene>
<evidence type="ECO:0000256" key="5">
    <source>
        <dbReference type="ARBA" id="ARBA00022692"/>
    </source>
</evidence>
<dbReference type="GO" id="GO:0015562">
    <property type="term" value="F:efflux transmembrane transporter activity"/>
    <property type="evidence" value="ECO:0007669"/>
    <property type="project" value="InterPro"/>
</dbReference>
<dbReference type="Proteomes" id="UP000304900">
    <property type="component" value="Unassembled WGS sequence"/>
</dbReference>
<evidence type="ECO:0000256" key="1">
    <source>
        <dbReference type="ARBA" id="ARBA00004442"/>
    </source>
</evidence>
<keyword evidence="10" id="KW-1185">Reference proteome</keyword>
<keyword evidence="8" id="KW-0732">Signal</keyword>
<dbReference type="AlphaFoldDB" id="A0A4U6D9A7"/>
<dbReference type="GO" id="GO:1990281">
    <property type="term" value="C:efflux pump complex"/>
    <property type="evidence" value="ECO:0007669"/>
    <property type="project" value="TreeGrafter"/>
</dbReference>
<dbReference type="RefSeq" id="WP_137339042.1">
    <property type="nucleotide sequence ID" value="NZ_BSQH01000011.1"/>
</dbReference>
<dbReference type="GO" id="GO:0015288">
    <property type="term" value="F:porin activity"/>
    <property type="evidence" value="ECO:0007669"/>
    <property type="project" value="TreeGrafter"/>
</dbReference>
<keyword evidence="6" id="KW-0472">Membrane</keyword>